<dbReference type="OrthoDB" id="4456959at2759"/>
<evidence type="ECO:0000256" key="1">
    <source>
        <dbReference type="ARBA" id="ARBA00005854"/>
    </source>
</evidence>
<feature type="compositionally biased region" description="Low complexity" evidence="5">
    <location>
        <begin position="494"/>
        <end position="511"/>
    </location>
</feature>
<dbReference type="SUPFAM" id="SSF52283">
    <property type="entry name" value="Formate/glycerate dehydrogenase catalytic domain-like"/>
    <property type="match status" value="1"/>
</dbReference>
<evidence type="ECO:0000313" key="9">
    <source>
        <dbReference type="Proteomes" id="UP000034841"/>
    </source>
</evidence>
<feature type="region of interest" description="Disordered" evidence="5">
    <location>
        <begin position="489"/>
        <end position="511"/>
    </location>
</feature>
<dbReference type="AlphaFoldDB" id="A0A0F8BLN7"/>
<dbReference type="GO" id="GO:0004617">
    <property type="term" value="F:phosphoglycerate dehydrogenase activity"/>
    <property type="evidence" value="ECO:0007669"/>
    <property type="project" value="UniProtKB-EC"/>
</dbReference>
<dbReference type="InterPro" id="IPR036291">
    <property type="entry name" value="NAD(P)-bd_dom_sf"/>
</dbReference>
<dbReference type="EMBL" id="LBBL01000254">
    <property type="protein sequence ID" value="KKF93313.1"/>
    <property type="molecule type" value="Genomic_DNA"/>
</dbReference>
<evidence type="ECO:0000256" key="2">
    <source>
        <dbReference type="ARBA" id="ARBA00023002"/>
    </source>
</evidence>
<dbReference type="PANTHER" id="PTHR42789:SF1">
    <property type="entry name" value="D-ISOMER SPECIFIC 2-HYDROXYACID DEHYDROGENASE FAMILY PROTEIN (AFU_ORTHOLOGUE AFUA_6G10090)"/>
    <property type="match status" value="1"/>
</dbReference>
<evidence type="ECO:0000256" key="5">
    <source>
        <dbReference type="SAM" id="MobiDB-lite"/>
    </source>
</evidence>
<dbReference type="SUPFAM" id="SSF51735">
    <property type="entry name" value="NAD(P)-binding Rossmann-fold domains"/>
    <property type="match status" value="1"/>
</dbReference>
<proteinExistence type="inferred from homology"/>
<feature type="domain" description="Xylanolytic transcriptional activator regulatory" evidence="7">
    <location>
        <begin position="616"/>
        <end position="818"/>
    </location>
</feature>
<keyword evidence="9" id="KW-1185">Reference proteome</keyword>
<feature type="region of interest" description="Disordered" evidence="5">
    <location>
        <begin position="1181"/>
        <end position="1213"/>
    </location>
</feature>
<dbReference type="PANTHER" id="PTHR42789">
    <property type="entry name" value="D-ISOMER SPECIFIC 2-HYDROXYACID DEHYDROGENASE FAMILY PROTEIN (AFU_ORTHOLOGUE AFUA_6G10090)"/>
    <property type="match status" value="1"/>
</dbReference>
<keyword evidence="2 8" id="KW-0560">Oxidoreductase</keyword>
<comment type="caution">
    <text evidence="8">The sequence shown here is derived from an EMBL/GenBank/DDBJ whole genome shotgun (WGS) entry which is preliminary data.</text>
</comment>
<dbReference type="InterPro" id="IPR029752">
    <property type="entry name" value="D-isomer_DH_CS1"/>
</dbReference>
<dbReference type="GO" id="GO:0008270">
    <property type="term" value="F:zinc ion binding"/>
    <property type="evidence" value="ECO:0007669"/>
    <property type="project" value="InterPro"/>
</dbReference>
<dbReference type="CDD" id="cd12169">
    <property type="entry name" value="PGDH_like_1"/>
    <property type="match status" value="1"/>
</dbReference>
<evidence type="ECO:0000259" key="7">
    <source>
        <dbReference type="Pfam" id="PF04082"/>
    </source>
</evidence>
<evidence type="ECO:0000313" key="8">
    <source>
        <dbReference type="EMBL" id="KKF93313.1"/>
    </source>
</evidence>
<name>A0A0F8BLN7_CERFI</name>
<dbReference type="GO" id="GO:0051287">
    <property type="term" value="F:NAD binding"/>
    <property type="evidence" value="ECO:0007669"/>
    <property type="project" value="InterPro"/>
</dbReference>
<reference evidence="8 9" key="1">
    <citation type="submission" date="2015-04" db="EMBL/GenBank/DDBJ databases">
        <title>Genome sequence of Ceratocystis platani, a major pathogen of plane trees.</title>
        <authorList>
            <person name="Belbahri L."/>
        </authorList>
    </citation>
    <scope>NUCLEOTIDE SEQUENCE [LARGE SCALE GENOMIC DNA]</scope>
    <source>
        <strain evidence="8 9">CFO</strain>
    </source>
</reference>
<feature type="region of interest" description="Disordered" evidence="5">
    <location>
        <begin position="1117"/>
        <end position="1163"/>
    </location>
</feature>
<dbReference type="Pfam" id="PF02826">
    <property type="entry name" value="2-Hacid_dh_C"/>
    <property type="match status" value="1"/>
</dbReference>
<dbReference type="Pfam" id="PF04082">
    <property type="entry name" value="Fungal_trans"/>
    <property type="match status" value="1"/>
</dbReference>
<dbReference type="InterPro" id="IPR050857">
    <property type="entry name" value="D-2-hydroxyacid_DH"/>
</dbReference>
<dbReference type="PROSITE" id="PS00065">
    <property type="entry name" value="D_2_HYDROXYACID_DH_1"/>
    <property type="match status" value="1"/>
</dbReference>
<gene>
    <name evidence="8" type="primary">serA</name>
    <name evidence="8" type="ORF">CFO_g4333</name>
</gene>
<dbReference type="InterPro" id="IPR006140">
    <property type="entry name" value="D-isomer_DH_NAD-bd"/>
</dbReference>
<accession>A0A0F8BLN7</accession>
<evidence type="ECO:0000256" key="4">
    <source>
        <dbReference type="ARBA" id="ARBA00023242"/>
    </source>
</evidence>
<feature type="region of interest" description="Disordered" evidence="5">
    <location>
        <begin position="411"/>
        <end position="444"/>
    </location>
</feature>
<dbReference type="InterPro" id="IPR007219">
    <property type="entry name" value="XnlR_reg_dom"/>
</dbReference>
<comment type="similarity">
    <text evidence="1">Belongs to the D-isomer specific 2-hydroxyacid dehydrogenase family.</text>
</comment>
<keyword evidence="3" id="KW-0520">NAD</keyword>
<dbReference type="Gene3D" id="3.40.50.720">
    <property type="entry name" value="NAD(P)-binding Rossmann-like Domain"/>
    <property type="match status" value="2"/>
</dbReference>
<evidence type="ECO:0000259" key="6">
    <source>
        <dbReference type="Pfam" id="PF02826"/>
    </source>
</evidence>
<dbReference type="GO" id="GO:0006351">
    <property type="term" value="P:DNA-templated transcription"/>
    <property type="evidence" value="ECO:0007669"/>
    <property type="project" value="InterPro"/>
</dbReference>
<dbReference type="Proteomes" id="UP000034841">
    <property type="component" value="Unassembled WGS sequence"/>
</dbReference>
<keyword evidence="4" id="KW-0539">Nucleus</keyword>
<dbReference type="GO" id="GO:0003677">
    <property type="term" value="F:DNA binding"/>
    <property type="evidence" value="ECO:0007669"/>
    <property type="project" value="InterPro"/>
</dbReference>
<sequence length="1229" mass="137443">MISIAVLDDYLGIAAKAFGTLDPEKFAVSYFPETLPGYGLESTSDQCRSQLVERLFLADVICTMRERTPFPAELVDRLPNLKLLLTTSKRNLSLHLPSFEARSIPVAGTTHPSSGGGYGTDSTTQHTVALVLALARAIPASISSIASGGWQTHRTVAVGLGGKTLGIIGLGRLGTSVARTLSLGFGMKVIAWSPNLTQEVADGRAAEAGLPAEDPATGLKTFQAVSREELFREADVVCLHIVLSDKSRGSITAADFSLMKPSAFFVNTSRGPLVREADLLAALKQGRIAGAALDVFEPEPLPIDSEWRTTAWGEEGRSEVILTPHVGYVEREVLMSWCEQQVENVIAWARGDDLKMRLVCFVTDRITGRTERRGYLKELETQIEALQTRLQDMETLLLAHGTQVFPHPLLDRETESGDVDPSAPCEGFTVHEQQPPQQPSPEDGWYQYRSLWLRKVAKASCENDNPGQMAVESPHQTWAMENNIMSSPRHANRRLSSATPPSRSTRQSSTPSLIHSLSYFPSTLKADNVGYIGASMDAAPLSSLSGTNLLIMGTIIDTGDFERPDYEEGAFNSGVLTPRYNKSVQALMQSMMNMNPILPGMGLPPREEAFRYTQWYFLMLEKFLPMLHQPTIWKMLTRIYDEPGYKPTASESVLVHMIYSTMLFHYGIRNSNSTVDKAKYNDLSNKHYHYALSHFYRLICERSIQACQAIALLAIHARNFPKPHATIILSNQALARAWSMNLNRRPDPAKFNKIEIEMRNRLWWVILLLNVTMQGYMGRPMPVTNRDYDVDFPEPVHDDMITEHGIDSSKNLKYPYWAGIAFFRSMPLFIDLYSHLYSAKRDPHVYAVAVAELESRLQSWKSSLPSELVVEPGPLSTFPPGSDPVTILYIQEVEVRFRFFLRHPNVAMTRDARFAADNVRICEGLSEKMLIIVTGLMELKSLDTTWSAMSMYGAFLFTTLAGHWQRRLTATSESMDRLRSTIDGWLAIIKEVAHLIGAGNHAVDQMRDIVNRTLEQIEADSRLTRYKLHSEDVHSASNPHPPLFDGKMPLKTDMTFLKSFPTSQSETRPPQAFNPIQYQNQQQQTLQDPSTVAVASAAQAMHNEVLNSSLYYANEADDQDDGHEEHEQHFAFPSSQVLLPPHPPPSAQDAEDDEYDWTESTGSKSVRNAWREWTEAIIENPDRASLSKPPKPYIIDPSQPPSHTGADMSSNAQWPMLAFHDPNLHNIQG</sequence>
<dbReference type="EC" id="1.1.1.95" evidence="8"/>
<evidence type="ECO:0000256" key="3">
    <source>
        <dbReference type="ARBA" id="ARBA00023027"/>
    </source>
</evidence>
<protein>
    <submittedName>
        <fullName evidence="8">D-3-phosphoglycerate dehydrogenase</fullName>
        <ecNumber evidence="8">1.1.1.95</ecNumber>
    </submittedName>
</protein>
<dbReference type="CDD" id="cd12148">
    <property type="entry name" value="fungal_TF_MHR"/>
    <property type="match status" value="1"/>
</dbReference>
<organism evidence="8 9">
    <name type="scientific">Ceratocystis fimbriata f. sp. platani</name>
    <dbReference type="NCBI Taxonomy" id="88771"/>
    <lineage>
        <taxon>Eukaryota</taxon>
        <taxon>Fungi</taxon>
        <taxon>Dikarya</taxon>
        <taxon>Ascomycota</taxon>
        <taxon>Pezizomycotina</taxon>
        <taxon>Sordariomycetes</taxon>
        <taxon>Hypocreomycetidae</taxon>
        <taxon>Microascales</taxon>
        <taxon>Ceratocystidaceae</taxon>
        <taxon>Ceratocystis</taxon>
    </lineage>
</organism>
<feature type="domain" description="D-isomer specific 2-hydroxyacid dehydrogenase NAD-binding" evidence="6">
    <location>
        <begin position="128"/>
        <end position="327"/>
    </location>
</feature>